<evidence type="ECO:0000313" key="2">
    <source>
        <dbReference type="EMBL" id="WEK21368.1"/>
    </source>
</evidence>
<proteinExistence type="predicted"/>
<accession>A0AAJ5W9R0</accession>
<sequence length="277" mass="32176">MEEEAIAKLVNKIFYGGFGEIITKEDLVKSIAKDKDIFKKAFEKTYGKDAVKGAMNFEKAENGNYYFNSFDLTLTKEDGQQFSKKFTNYYGNSFTLKEAYNMLDGRSVHKEFLPIQKKNEKTGEYPSLQKDDAGKVITFKAWHYLDFTEKDENGDFLTKKNFNYDLEKALSQEPIRELNYPQSKSEVKNSLERGNRQMVNYLDKKGNSTKKYIDANPRFGSINRYDENLNPERLREHSNLKAKNQEQAITQDAKELGKNQGVKQNQPKAKSRQTVRR</sequence>
<feature type="compositionally biased region" description="Polar residues" evidence="1">
    <location>
        <begin position="241"/>
        <end position="250"/>
    </location>
</feature>
<gene>
    <name evidence="2" type="ORF">P0Y49_09465</name>
</gene>
<name>A0AAJ5W9R0_9SPHI</name>
<dbReference type="AlphaFoldDB" id="A0AAJ5W9R0"/>
<reference evidence="2" key="1">
    <citation type="submission" date="2023-03" db="EMBL/GenBank/DDBJ databases">
        <title>Andean soil-derived lignocellulolytic bacterial consortium as a source of novel taxa and putative plastic-active enzymes.</title>
        <authorList>
            <person name="Diaz-Garcia L."/>
            <person name="Chuvochina M."/>
            <person name="Feuerriegel G."/>
            <person name="Bunk B."/>
            <person name="Sproer C."/>
            <person name="Streit W.R."/>
            <person name="Rodriguez L.M."/>
            <person name="Overmann J."/>
            <person name="Jimenez D.J."/>
        </authorList>
    </citation>
    <scope>NUCLEOTIDE SEQUENCE</scope>
    <source>
        <strain evidence="2">MAG 3858</strain>
    </source>
</reference>
<protein>
    <recommendedName>
        <fullName evidence="4">DUF3945 domain-containing protein</fullName>
    </recommendedName>
</protein>
<dbReference type="EMBL" id="CP119313">
    <property type="protein sequence ID" value="WEK21368.1"/>
    <property type="molecule type" value="Genomic_DNA"/>
</dbReference>
<dbReference type="Proteomes" id="UP001214530">
    <property type="component" value="Chromosome"/>
</dbReference>
<evidence type="ECO:0008006" key="4">
    <source>
        <dbReference type="Google" id="ProtNLM"/>
    </source>
</evidence>
<organism evidence="2 3">
    <name type="scientific">Candidatus Pedobacter colombiensis</name>
    <dbReference type="NCBI Taxonomy" id="3121371"/>
    <lineage>
        <taxon>Bacteria</taxon>
        <taxon>Pseudomonadati</taxon>
        <taxon>Bacteroidota</taxon>
        <taxon>Sphingobacteriia</taxon>
        <taxon>Sphingobacteriales</taxon>
        <taxon>Sphingobacteriaceae</taxon>
        <taxon>Pedobacter</taxon>
    </lineage>
</organism>
<evidence type="ECO:0000313" key="3">
    <source>
        <dbReference type="Proteomes" id="UP001214530"/>
    </source>
</evidence>
<evidence type="ECO:0000256" key="1">
    <source>
        <dbReference type="SAM" id="MobiDB-lite"/>
    </source>
</evidence>
<feature type="region of interest" description="Disordered" evidence="1">
    <location>
        <begin position="240"/>
        <end position="277"/>
    </location>
</feature>